<dbReference type="PANTHER" id="PTHR32089:SF119">
    <property type="entry name" value="METHYL-ACCEPTING CHEMOTAXIS PROTEIN CTPL"/>
    <property type="match status" value="1"/>
</dbReference>
<keyword evidence="2 9" id="KW-0812">Transmembrane</keyword>
<feature type="compositionally biased region" description="Polar residues" evidence="8">
    <location>
        <begin position="315"/>
        <end position="328"/>
    </location>
</feature>
<dbReference type="OrthoDB" id="2489132at2"/>
<gene>
    <name evidence="11" type="ORF">MED297_19382</name>
</gene>
<accession>A4B8Y1</accession>
<sequence>MQSGRLFKLVKNYDRYVVRIATVILFVNFLFSLLLGAIFDEAVSAFVIGLLLIAGPLIVQRISPYSALSAGVMAFSYMSLVTLQVHLTHGLIEIHFGYFTMLAILYAYQRISTILVAAAAAAVYHIGFSVLQSSGAAVFLYPEGSQLVAAVGIPMFIVVHAAYVVVEAIVLILMAYLTRPITQTAQTIIQSNDAMLADDGVIDLSVPIDDHGNELVQRYAMLLTSVRKVVSQVALSSQELRTTLNTMGETYRRVGDMVSHQKGQTEAMSSSLDTVAHGIETLNGYFDFLKQTSTDLNDNKTASLSATSNSLRSSEQSQQLVDQTSQSLARVDKDTESISGMVASIQGIAEQTNLLALNAAIEAARAGEQGRGFAVVADEVRNLATRAHQATEDIDGIVRQLAGGATEAVQIMQKTVDEIEQARSHGVLAQQKMNSLGEHIDAVRDSNERMAGEIRTQMQQNQTLTEQLTGISHDSTDMFTLIEQGLTELRDVEQVFTQLNDSLSQFRN</sequence>
<evidence type="ECO:0000256" key="9">
    <source>
        <dbReference type="SAM" id="Phobius"/>
    </source>
</evidence>
<feature type="transmembrane region" description="Helical" evidence="9">
    <location>
        <begin position="91"/>
        <end position="108"/>
    </location>
</feature>
<dbReference type="GO" id="GO:0016020">
    <property type="term" value="C:membrane"/>
    <property type="evidence" value="ECO:0007669"/>
    <property type="project" value="UniProtKB-SubCell"/>
</dbReference>
<dbReference type="STRING" id="314283.MED297_19382"/>
<feature type="transmembrane region" description="Helical" evidence="9">
    <location>
        <begin position="16"/>
        <end position="36"/>
    </location>
</feature>
<evidence type="ECO:0000256" key="5">
    <source>
        <dbReference type="ARBA" id="ARBA00023224"/>
    </source>
</evidence>
<evidence type="ECO:0000256" key="8">
    <source>
        <dbReference type="SAM" id="MobiDB-lite"/>
    </source>
</evidence>
<feature type="domain" description="Methyl-accepting transducer" evidence="10">
    <location>
        <begin position="236"/>
        <end position="476"/>
    </location>
</feature>
<feature type="transmembrane region" description="Helical" evidence="9">
    <location>
        <begin position="42"/>
        <end position="59"/>
    </location>
</feature>
<feature type="transmembrane region" description="Helical" evidence="9">
    <location>
        <begin position="66"/>
        <end position="85"/>
    </location>
</feature>
<evidence type="ECO:0000256" key="6">
    <source>
        <dbReference type="ARBA" id="ARBA00029447"/>
    </source>
</evidence>
<feature type="region of interest" description="Disordered" evidence="8">
    <location>
        <begin position="307"/>
        <end position="328"/>
    </location>
</feature>
<dbReference type="HOGENOM" id="CLU_000445_137_4_6"/>
<evidence type="ECO:0000256" key="4">
    <source>
        <dbReference type="ARBA" id="ARBA00023136"/>
    </source>
</evidence>
<dbReference type="PANTHER" id="PTHR32089">
    <property type="entry name" value="METHYL-ACCEPTING CHEMOTAXIS PROTEIN MCPB"/>
    <property type="match status" value="1"/>
</dbReference>
<feature type="transmembrane region" description="Helical" evidence="9">
    <location>
        <begin position="115"/>
        <end position="141"/>
    </location>
</feature>
<protein>
    <submittedName>
        <fullName evidence="11">Putative methyl-accepting chemotaxis protein</fullName>
    </submittedName>
</protein>
<comment type="similarity">
    <text evidence="6">Belongs to the methyl-accepting chemotaxis (MCP) protein family.</text>
</comment>
<dbReference type="InterPro" id="IPR004090">
    <property type="entry name" value="Chemotax_Me-accpt_rcpt"/>
</dbReference>
<proteinExistence type="inferred from homology"/>
<evidence type="ECO:0000256" key="3">
    <source>
        <dbReference type="ARBA" id="ARBA00022989"/>
    </source>
</evidence>
<dbReference type="Gene3D" id="1.10.287.950">
    <property type="entry name" value="Methyl-accepting chemotaxis protein"/>
    <property type="match status" value="1"/>
</dbReference>
<evidence type="ECO:0000259" key="10">
    <source>
        <dbReference type="PROSITE" id="PS50111"/>
    </source>
</evidence>
<comment type="caution">
    <text evidence="11">The sequence shown here is derived from an EMBL/GenBank/DDBJ whole genome shotgun (WGS) entry which is preliminary data.</text>
</comment>
<dbReference type="SMART" id="SM00283">
    <property type="entry name" value="MA"/>
    <property type="match status" value="1"/>
</dbReference>
<keyword evidence="4 9" id="KW-0472">Membrane</keyword>
<dbReference type="GO" id="GO:0006935">
    <property type="term" value="P:chemotaxis"/>
    <property type="evidence" value="ECO:0007669"/>
    <property type="project" value="InterPro"/>
</dbReference>
<evidence type="ECO:0000313" key="11">
    <source>
        <dbReference type="EMBL" id="EAR11082.1"/>
    </source>
</evidence>
<dbReference type="PRINTS" id="PR00260">
    <property type="entry name" value="CHEMTRNSDUCR"/>
</dbReference>
<evidence type="ECO:0000256" key="1">
    <source>
        <dbReference type="ARBA" id="ARBA00004141"/>
    </source>
</evidence>
<feature type="transmembrane region" description="Helical" evidence="9">
    <location>
        <begin position="147"/>
        <end position="177"/>
    </location>
</feature>
<organism evidence="11 12">
    <name type="scientific">Reinekea blandensis MED297</name>
    <dbReference type="NCBI Taxonomy" id="314283"/>
    <lineage>
        <taxon>Bacteria</taxon>
        <taxon>Pseudomonadati</taxon>
        <taxon>Pseudomonadota</taxon>
        <taxon>Gammaproteobacteria</taxon>
        <taxon>Oceanospirillales</taxon>
        <taxon>Saccharospirillaceae</taxon>
        <taxon>Reinekea</taxon>
    </lineage>
</organism>
<dbReference type="AlphaFoldDB" id="A4B8Y1"/>
<dbReference type="Pfam" id="PF00015">
    <property type="entry name" value="MCPsignal"/>
    <property type="match status" value="1"/>
</dbReference>
<keyword evidence="5 7" id="KW-0807">Transducer</keyword>
<evidence type="ECO:0000256" key="7">
    <source>
        <dbReference type="PROSITE-ProRule" id="PRU00284"/>
    </source>
</evidence>
<dbReference type="SUPFAM" id="SSF58104">
    <property type="entry name" value="Methyl-accepting chemotaxis protein (MCP) signaling domain"/>
    <property type="match status" value="1"/>
</dbReference>
<dbReference type="PROSITE" id="PS50111">
    <property type="entry name" value="CHEMOTAXIS_TRANSDUC_2"/>
    <property type="match status" value="1"/>
</dbReference>
<keyword evidence="3 9" id="KW-1133">Transmembrane helix</keyword>
<evidence type="ECO:0000313" key="12">
    <source>
        <dbReference type="Proteomes" id="UP000005953"/>
    </source>
</evidence>
<dbReference type="EMBL" id="AAOE01000001">
    <property type="protein sequence ID" value="EAR11082.1"/>
    <property type="molecule type" value="Genomic_DNA"/>
</dbReference>
<dbReference type="InterPro" id="IPR004089">
    <property type="entry name" value="MCPsignal_dom"/>
</dbReference>
<evidence type="ECO:0000256" key="2">
    <source>
        <dbReference type="ARBA" id="ARBA00022692"/>
    </source>
</evidence>
<comment type="subcellular location">
    <subcellularLocation>
        <location evidence="1">Membrane</location>
        <topology evidence="1">Multi-pass membrane protein</topology>
    </subcellularLocation>
</comment>
<dbReference type="GO" id="GO:0007165">
    <property type="term" value="P:signal transduction"/>
    <property type="evidence" value="ECO:0007669"/>
    <property type="project" value="UniProtKB-KW"/>
</dbReference>
<dbReference type="RefSeq" id="WP_008044478.1">
    <property type="nucleotide sequence ID" value="NZ_CH724151.1"/>
</dbReference>
<dbReference type="Proteomes" id="UP000005953">
    <property type="component" value="Unassembled WGS sequence"/>
</dbReference>
<name>A4B8Y1_9GAMM</name>
<reference evidence="11 12" key="1">
    <citation type="submission" date="2006-02" db="EMBL/GenBank/DDBJ databases">
        <authorList>
            <person name="Pinhassi J."/>
            <person name="Pedros-Alio C."/>
            <person name="Ferriera S."/>
            <person name="Johnson J."/>
            <person name="Kravitz S."/>
            <person name="Halpern A."/>
            <person name="Remington K."/>
            <person name="Beeson K."/>
            <person name="Tran B."/>
            <person name="Rogers Y.-H."/>
            <person name="Friedman R."/>
            <person name="Venter J.C."/>
        </authorList>
    </citation>
    <scope>NUCLEOTIDE SEQUENCE [LARGE SCALE GENOMIC DNA]</scope>
    <source>
        <strain evidence="11 12">MED297</strain>
    </source>
</reference>
<keyword evidence="12" id="KW-1185">Reference proteome</keyword>
<dbReference type="GO" id="GO:0004888">
    <property type="term" value="F:transmembrane signaling receptor activity"/>
    <property type="evidence" value="ECO:0007669"/>
    <property type="project" value="InterPro"/>
</dbReference>